<dbReference type="PANTHER" id="PTHR30569">
    <property type="entry name" value="CYTOSINE TRANSPORTER CODB"/>
    <property type="match status" value="1"/>
</dbReference>
<feature type="transmembrane region" description="Helical" evidence="7">
    <location>
        <begin position="133"/>
        <end position="153"/>
    </location>
</feature>
<dbReference type="InterPro" id="IPR001248">
    <property type="entry name" value="Pur-cyt_permease"/>
</dbReference>
<evidence type="ECO:0008006" key="10">
    <source>
        <dbReference type="Google" id="ProtNLM"/>
    </source>
</evidence>
<evidence type="ECO:0000313" key="9">
    <source>
        <dbReference type="Proteomes" id="UP000562982"/>
    </source>
</evidence>
<feature type="non-terminal residue" evidence="8">
    <location>
        <position position="340"/>
    </location>
</feature>
<feature type="transmembrane region" description="Helical" evidence="7">
    <location>
        <begin position="272"/>
        <end position="295"/>
    </location>
</feature>
<evidence type="ECO:0000256" key="5">
    <source>
        <dbReference type="ARBA" id="ARBA00023136"/>
    </source>
</evidence>
<accession>A0A7W4JNZ9</accession>
<organism evidence="8 9">
    <name type="scientific">Gluconacetobacter liquefaciens</name>
    <name type="common">Acetobacter liquefaciens</name>
    <dbReference type="NCBI Taxonomy" id="89584"/>
    <lineage>
        <taxon>Bacteria</taxon>
        <taxon>Pseudomonadati</taxon>
        <taxon>Pseudomonadota</taxon>
        <taxon>Alphaproteobacteria</taxon>
        <taxon>Acetobacterales</taxon>
        <taxon>Acetobacteraceae</taxon>
        <taxon>Gluconacetobacter</taxon>
    </lineage>
</organism>
<evidence type="ECO:0000256" key="1">
    <source>
        <dbReference type="ARBA" id="ARBA00004141"/>
    </source>
</evidence>
<comment type="similarity">
    <text evidence="2">Belongs to the purine-cytosine permease (2.A.39) family.</text>
</comment>
<sequence length="340" mass="34746">MDISHDEYVQTPVPYERRGNGWSVFLIILGTQCGLPGIILSGEIFRSMGIGMGCLAIVAGTLLTGVLSSGTSYLGAKSGLSFAVITESVFGRRASMLVKLAIGLALVGWFASTCGLLGQSASAILRAHYGLDISPLAISAPISVLIVASVLFGAEGLERIGTIAAPAVGLAITGVMWMVWRGGVPHHAEAAASAGIWHGSSEFGRFVSAVVGSYVVGILIQPDYSRYVRRPIDAMAGTFGALSIAWPLVMIGGGVPAAISGHATLIEALPDAGLTLLAVLISVLCAWVDAAACLYSGSLALANLGGCVAALRGGDCGAGRRCGGAGRRHAGDADPRCPRR</sequence>
<reference evidence="8 9" key="1">
    <citation type="submission" date="2020-04" db="EMBL/GenBank/DDBJ databases">
        <title>Description of novel Gluconacetobacter.</title>
        <authorList>
            <person name="Sombolestani A."/>
        </authorList>
    </citation>
    <scope>NUCLEOTIDE SEQUENCE [LARGE SCALE GENOMIC DNA]</scope>
    <source>
        <strain evidence="8 9">LMG 1382</strain>
    </source>
</reference>
<feature type="transmembrane region" description="Helical" evidence="7">
    <location>
        <begin position="47"/>
        <end position="67"/>
    </location>
</feature>
<evidence type="ECO:0000313" key="8">
    <source>
        <dbReference type="EMBL" id="MBB2188303.1"/>
    </source>
</evidence>
<comment type="caution">
    <text evidence="8">The sequence shown here is derived from an EMBL/GenBank/DDBJ whole genome shotgun (WGS) entry which is preliminary data.</text>
</comment>
<keyword evidence="4 7" id="KW-1133">Transmembrane helix</keyword>
<dbReference type="InterPro" id="IPR030191">
    <property type="entry name" value="CodB"/>
</dbReference>
<evidence type="ECO:0000256" key="7">
    <source>
        <dbReference type="SAM" id="Phobius"/>
    </source>
</evidence>
<name>A0A7W4JNZ9_GLULI</name>
<protein>
    <recommendedName>
        <fullName evidence="10">Permease for cytosine/purines</fullName>
    </recommendedName>
</protein>
<feature type="transmembrane region" description="Helical" evidence="7">
    <location>
        <begin position="20"/>
        <end position="40"/>
    </location>
</feature>
<feature type="compositionally biased region" description="Basic and acidic residues" evidence="6">
    <location>
        <begin position="329"/>
        <end position="340"/>
    </location>
</feature>
<dbReference type="Proteomes" id="UP000562982">
    <property type="component" value="Unassembled WGS sequence"/>
</dbReference>
<dbReference type="PANTHER" id="PTHR30569:SF0">
    <property type="entry name" value="CYTOSINE PERMEASE"/>
    <property type="match status" value="1"/>
</dbReference>
<evidence type="ECO:0000256" key="6">
    <source>
        <dbReference type="SAM" id="MobiDB-lite"/>
    </source>
</evidence>
<dbReference type="GO" id="GO:0015209">
    <property type="term" value="F:cytosine transmembrane transporter activity"/>
    <property type="evidence" value="ECO:0007669"/>
    <property type="project" value="InterPro"/>
</dbReference>
<evidence type="ECO:0000256" key="3">
    <source>
        <dbReference type="ARBA" id="ARBA00022692"/>
    </source>
</evidence>
<dbReference type="EMBL" id="JABEQI010000019">
    <property type="protein sequence ID" value="MBB2188303.1"/>
    <property type="molecule type" value="Genomic_DNA"/>
</dbReference>
<feature type="transmembrane region" description="Helical" evidence="7">
    <location>
        <begin position="160"/>
        <end position="180"/>
    </location>
</feature>
<feature type="region of interest" description="Disordered" evidence="6">
    <location>
        <begin position="321"/>
        <end position="340"/>
    </location>
</feature>
<proteinExistence type="inferred from homology"/>
<feature type="transmembrane region" description="Helical" evidence="7">
    <location>
        <begin position="203"/>
        <end position="220"/>
    </location>
</feature>
<evidence type="ECO:0000256" key="4">
    <source>
        <dbReference type="ARBA" id="ARBA00022989"/>
    </source>
</evidence>
<gene>
    <name evidence="8" type="ORF">HLH32_18385</name>
</gene>
<dbReference type="RefSeq" id="WP_182977169.1">
    <property type="nucleotide sequence ID" value="NZ_JABEQI010000019.1"/>
</dbReference>
<dbReference type="AlphaFoldDB" id="A0A7W4JNZ9"/>
<keyword evidence="5 7" id="KW-0472">Membrane</keyword>
<dbReference type="Gene3D" id="1.10.4160.10">
    <property type="entry name" value="Hydantoin permease"/>
    <property type="match status" value="1"/>
</dbReference>
<dbReference type="GO" id="GO:0005886">
    <property type="term" value="C:plasma membrane"/>
    <property type="evidence" value="ECO:0007669"/>
    <property type="project" value="TreeGrafter"/>
</dbReference>
<keyword evidence="3 7" id="KW-0812">Transmembrane</keyword>
<comment type="subcellular location">
    <subcellularLocation>
        <location evidence="1">Membrane</location>
        <topology evidence="1">Multi-pass membrane protein</topology>
    </subcellularLocation>
</comment>
<feature type="transmembrane region" description="Helical" evidence="7">
    <location>
        <begin position="232"/>
        <end position="252"/>
    </location>
</feature>
<evidence type="ECO:0000256" key="2">
    <source>
        <dbReference type="ARBA" id="ARBA00008974"/>
    </source>
</evidence>
<dbReference type="Pfam" id="PF02133">
    <property type="entry name" value="Transp_cyt_pur"/>
    <property type="match status" value="1"/>
</dbReference>
<feature type="transmembrane region" description="Helical" evidence="7">
    <location>
        <begin position="97"/>
        <end position="121"/>
    </location>
</feature>